<accession>A0A9P5PHT0</accession>
<feature type="region of interest" description="Disordered" evidence="1">
    <location>
        <begin position="1"/>
        <end position="58"/>
    </location>
</feature>
<dbReference type="EMBL" id="JADNRY010000142">
    <property type="protein sequence ID" value="KAF9063628.1"/>
    <property type="molecule type" value="Genomic_DNA"/>
</dbReference>
<comment type="caution">
    <text evidence="2">The sequence shown here is derived from an EMBL/GenBank/DDBJ whole genome shotgun (WGS) entry which is preliminary data.</text>
</comment>
<dbReference type="AlphaFoldDB" id="A0A9P5PHT0"/>
<keyword evidence="3" id="KW-1185">Reference proteome</keyword>
<dbReference type="Proteomes" id="UP000772434">
    <property type="component" value="Unassembled WGS sequence"/>
</dbReference>
<dbReference type="OrthoDB" id="3056461at2759"/>
<evidence type="ECO:0000256" key="1">
    <source>
        <dbReference type="SAM" id="MobiDB-lite"/>
    </source>
</evidence>
<gene>
    <name evidence="2" type="ORF">BDP27DRAFT_1426711</name>
</gene>
<feature type="region of interest" description="Disordered" evidence="1">
    <location>
        <begin position="249"/>
        <end position="268"/>
    </location>
</feature>
<feature type="compositionally biased region" description="Polar residues" evidence="1">
    <location>
        <begin position="1"/>
        <end position="10"/>
    </location>
</feature>
<evidence type="ECO:0000313" key="3">
    <source>
        <dbReference type="Proteomes" id="UP000772434"/>
    </source>
</evidence>
<protein>
    <submittedName>
        <fullName evidence="2">Uncharacterized protein</fullName>
    </submittedName>
</protein>
<evidence type="ECO:0000313" key="2">
    <source>
        <dbReference type="EMBL" id="KAF9063628.1"/>
    </source>
</evidence>
<feature type="compositionally biased region" description="Basic and acidic residues" evidence="1">
    <location>
        <begin position="253"/>
        <end position="268"/>
    </location>
</feature>
<organism evidence="2 3">
    <name type="scientific">Rhodocollybia butyracea</name>
    <dbReference type="NCBI Taxonomy" id="206335"/>
    <lineage>
        <taxon>Eukaryota</taxon>
        <taxon>Fungi</taxon>
        <taxon>Dikarya</taxon>
        <taxon>Basidiomycota</taxon>
        <taxon>Agaricomycotina</taxon>
        <taxon>Agaricomycetes</taxon>
        <taxon>Agaricomycetidae</taxon>
        <taxon>Agaricales</taxon>
        <taxon>Marasmiineae</taxon>
        <taxon>Omphalotaceae</taxon>
        <taxon>Rhodocollybia</taxon>
    </lineage>
</organism>
<reference evidence="2" key="1">
    <citation type="submission" date="2020-11" db="EMBL/GenBank/DDBJ databases">
        <authorList>
            <consortium name="DOE Joint Genome Institute"/>
            <person name="Ahrendt S."/>
            <person name="Riley R."/>
            <person name="Andreopoulos W."/>
            <person name="Labutti K."/>
            <person name="Pangilinan J."/>
            <person name="Ruiz-Duenas F.J."/>
            <person name="Barrasa J.M."/>
            <person name="Sanchez-Garcia M."/>
            <person name="Camarero S."/>
            <person name="Miyauchi S."/>
            <person name="Serrano A."/>
            <person name="Linde D."/>
            <person name="Babiker R."/>
            <person name="Drula E."/>
            <person name="Ayuso-Fernandez I."/>
            <person name="Pacheco R."/>
            <person name="Padilla G."/>
            <person name="Ferreira P."/>
            <person name="Barriuso J."/>
            <person name="Kellner H."/>
            <person name="Castanera R."/>
            <person name="Alfaro M."/>
            <person name="Ramirez L."/>
            <person name="Pisabarro A.G."/>
            <person name="Kuo A."/>
            <person name="Tritt A."/>
            <person name="Lipzen A."/>
            <person name="He G."/>
            <person name="Yan M."/>
            <person name="Ng V."/>
            <person name="Cullen D."/>
            <person name="Martin F."/>
            <person name="Rosso M.-N."/>
            <person name="Henrissat B."/>
            <person name="Hibbett D."/>
            <person name="Martinez A.T."/>
            <person name="Grigoriev I.V."/>
        </authorList>
    </citation>
    <scope>NUCLEOTIDE SEQUENCE</scope>
    <source>
        <strain evidence="2">AH 40177</strain>
    </source>
</reference>
<sequence length="415" mass="47706">MSDIPMNSSQQRKRARGQSAEPDSSSTPLKKARRSATSTPDQTKKGKREWTVPSSQIPKKAQGLKRALDLHIRILWRLFTQDDVPPPVAGTIIENFQERFKSSDDIRAHIDDLISAAIPPSRDAQDAVADCCCKRWAPDVLGTVESMYNALHEHLALSTFKVIAASFGYTFMNVDLSFLQNHGFLVKLYRSFVFGHMADKARRESKTPGRVASDNLMVNVYKRRNKTRETRVKQLRDDGFNPAVVRLAQQNEAHSDDERDPNSAPDHDRYLIHEKEGRSTLVTALFRETDERYRKAFQRRTGTRVDRTRFVPDVPIGDSKITRYPNDVPIDYFEPEYFNQMSVRERATYMQNGIALPKPEFCNTSAEISAWKNLPEDEFMDKYGNAKLALYNIPTRAELEQLDEYDEEENYDDNE</sequence>
<proteinExistence type="predicted"/>
<name>A0A9P5PHT0_9AGAR</name>